<dbReference type="Proteomes" id="UP000430202">
    <property type="component" value="Unassembled WGS sequence"/>
</dbReference>
<accession>A0A653SNA9</accession>
<name>A0A653SNA9_9FLAO</name>
<evidence type="ECO:0000313" key="2">
    <source>
        <dbReference type="Proteomes" id="UP000430202"/>
    </source>
</evidence>
<evidence type="ECO:0008006" key="3">
    <source>
        <dbReference type="Google" id="ProtNLM"/>
    </source>
</evidence>
<dbReference type="EMBL" id="CABWLR010000003">
    <property type="protein sequence ID" value="VXB69942.1"/>
    <property type="molecule type" value="Genomic_DNA"/>
</dbReference>
<dbReference type="Gene3D" id="2.40.160.60">
    <property type="entry name" value="Outer membrane protein transport protein (OMPP1/FadL/TodX)"/>
    <property type="match status" value="1"/>
</dbReference>
<sequence length="187" mass="20998">MPSIIEKNETLKQNHHMSLKKLIFIGLATLNITFSLAQTSNFGNDFWNNVRFGGSIGLGFTNNGFNGSISPSAIYQFNEQFASGASLSFNYAKFDDDKFLAYGGSVLSLFNPIPEIQISAEFEQLRINRTIATSTIDIEDNYWLPAFFVGAGYSTRNVTIGLRYDLLYDDNKSIYGNALMPFVRVYF</sequence>
<organism evidence="1 2">
    <name type="scientific">Maribacter litoralis</name>
    <dbReference type="NCBI Taxonomy" id="2059726"/>
    <lineage>
        <taxon>Bacteria</taxon>
        <taxon>Pseudomonadati</taxon>
        <taxon>Bacteroidota</taxon>
        <taxon>Flavobacteriia</taxon>
        <taxon>Flavobacteriales</taxon>
        <taxon>Flavobacteriaceae</taxon>
        <taxon>Maribacter</taxon>
    </lineage>
</organism>
<protein>
    <recommendedName>
        <fullName evidence="3">Alpha-ketoglutarate decarboxylase</fullName>
    </recommendedName>
</protein>
<dbReference type="AlphaFoldDB" id="A0A653SNA9"/>
<gene>
    <name evidence="1" type="ORF">MARI151_30373</name>
</gene>
<evidence type="ECO:0000313" key="1">
    <source>
        <dbReference type="EMBL" id="VXB69942.1"/>
    </source>
</evidence>
<proteinExistence type="predicted"/>
<keyword evidence="2" id="KW-1185">Reference proteome</keyword>
<reference evidence="1 2" key="1">
    <citation type="submission" date="2019-10" db="EMBL/GenBank/DDBJ databases">
        <authorList>
            <person name="Karimi E."/>
        </authorList>
    </citation>
    <scope>NUCLEOTIDE SEQUENCE [LARGE SCALE GENOMIC DNA]</scope>
    <source>
        <strain evidence="1">Maribacter sp. 151</strain>
    </source>
</reference>